<organism evidence="1 2">
    <name type="scientific">Fusarium decemcellulare</name>
    <dbReference type="NCBI Taxonomy" id="57161"/>
    <lineage>
        <taxon>Eukaryota</taxon>
        <taxon>Fungi</taxon>
        <taxon>Dikarya</taxon>
        <taxon>Ascomycota</taxon>
        <taxon>Pezizomycotina</taxon>
        <taxon>Sordariomycetes</taxon>
        <taxon>Hypocreomycetidae</taxon>
        <taxon>Hypocreales</taxon>
        <taxon>Nectriaceae</taxon>
        <taxon>Fusarium</taxon>
        <taxon>Fusarium decemcellulare species complex</taxon>
    </lineage>
</organism>
<sequence length="233" mass="25996">MRLRKGVEKELPHHLPYDPHFNPRYNPWDQRVCLTPNADFFKCLHTGKADVKTGSIKEVVADGIVLENAPEDKIPADIIITATGLKLQLAGGATIDVDGVPIKPSEQYFWNGTMLQDVPNLSLVIGYATISWTLGVDTAAMIVCRLLQMMQKGKLSSATPRAEQGLTLTPRRLFSLSSTYVTTAESELPRAAAQAPWQPRTNYLSDYWFVKLGRLDRGLQFVREKPESEGEQL</sequence>
<accession>A0ACC1RUW8</accession>
<name>A0ACC1RUW8_9HYPO</name>
<gene>
    <name evidence="1" type="ORF">NM208_g11281</name>
</gene>
<comment type="caution">
    <text evidence="1">The sequence shown here is derived from an EMBL/GenBank/DDBJ whole genome shotgun (WGS) entry which is preliminary data.</text>
</comment>
<evidence type="ECO:0000313" key="1">
    <source>
        <dbReference type="EMBL" id="KAJ3526263.1"/>
    </source>
</evidence>
<dbReference type="Proteomes" id="UP001148629">
    <property type="component" value="Unassembled WGS sequence"/>
</dbReference>
<keyword evidence="2" id="KW-1185">Reference proteome</keyword>
<proteinExistence type="predicted"/>
<protein>
    <submittedName>
        <fullName evidence="1">Uncharacterized protein</fullName>
    </submittedName>
</protein>
<evidence type="ECO:0000313" key="2">
    <source>
        <dbReference type="Proteomes" id="UP001148629"/>
    </source>
</evidence>
<dbReference type="EMBL" id="JANRMS010001764">
    <property type="protein sequence ID" value="KAJ3526263.1"/>
    <property type="molecule type" value="Genomic_DNA"/>
</dbReference>
<reference evidence="1" key="1">
    <citation type="submission" date="2022-08" db="EMBL/GenBank/DDBJ databases">
        <title>Genome Sequence of Fusarium decemcellulare.</title>
        <authorList>
            <person name="Buettner E."/>
        </authorList>
    </citation>
    <scope>NUCLEOTIDE SEQUENCE</scope>
    <source>
        <strain evidence="1">Babe19</strain>
    </source>
</reference>